<accession>X1HMB1</accession>
<organism evidence="1">
    <name type="scientific">marine sediment metagenome</name>
    <dbReference type="NCBI Taxonomy" id="412755"/>
    <lineage>
        <taxon>unclassified sequences</taxon>
        <taxon>metagenomes</taxon>
        <taxon>ecological metagenomes</taxon>
    </lineage>
</organism>
<dbReference type="AlphaFoldDB" id="X1HMB1"/>
<reference evidence="1" key="1">
    <citation type="journal article" date="2014" name="Front. Microbiol.">
        <title>High frequency of phylogenetically diverse reductive dehalogenase-homologous genes in deep subseafloor sedimentary metagenomes.</title>
        <authorList>
            <person name="Kawai M."/>
            <person name="Futagami T."/>
            <person name="Toyoda A."/>
            <person name="Takaki Y."/>
            <person name="Nishi S."/>
            <person name="Hori S."/>
            <person name="Arai W."/>
            <person name="Tsubouchi T."/>
            <person name="Morono Y."/>
            <person name="Uchiyama I."/>
            <person name="Ito T."/>
            <person name="Fujiyama A."/>
            <person name="Inagaki F."/>
            <person name="Takami H."/>
        </authorList>
    </citation>
    <scope>NUCLEOTIDE SEQUENCE</scope>
    <source>
        <strain evidence="1">Expedition CK06-06</strain>
    </source>
</reference>
<dbReference type="EMBL" id="BARU01007598">
    <property type="protein sequence ID" value="GAH46443.1"/>
    <property type="molecule type" value="Genomic_DNA"/>
</dbReference>
<gene>
    <name evidence="1" type="ORF">S03H2_14968</name>
</gene>
<name>X1HMB1_9ZZZZ</name>
<proteinExistence type="predicted"/>
<protein>
    <submittedName>
        <fullName evidence="1">Uncharacterized protein</fullName>
    </submittedName>
</protein>
<sequence>MIKCPACKAIYSYGRFICHDCEENSLYFGKIFENKQKIYKWNCNTSIISMELMKRELKTIESIIEKSTKFDLKKNKHYEWNCDYTMKFNNIQIPGRNSSSFHIYE</sequence>
<comment type="caution">
    <text evidence="1">The sequence shown here is derived from an EMBL/GenBank/DDBJ whole genome shotgun (WGS) entry which is preliminary data.</text>
</comment>
<evidence type="ECO:0000313" key="1">
    <source>
        <dbReference type="EMBL" id="GAH46443.1"/>
    </source>
</evidence>